<dbReference type="InterPro" id="IPR050194">
    <property type="entry name" value="Glycosyltransferase_grp1"/>
</dbReference>
<evidence type="ECO:0000259" key="1">
    <source>
        <dbReference type="Pfam" id="PF00534"/>
    </source>
</evidence>
<dbReference type="SUPFAM" id="SSF53756">
    <property type="entry name" value="UDP-Glycosyltransferase/glycogen phosphorylase"/>
    <property type="match status" value="1"/>
</dbReference>
<dbReference type="GO" id="GO:0016757">
    <property type="term" value="F:glycosyltransferase activity"/>
    <property type="evidence" value="ECO:0007669"/>
    <property type="project" value="InterPro"/>
</dbReference>
<accession>A0A7C4YG35</accession>
<dbReference type="Pfam" id="PF00534">
    <property type="entry name" value="Glycos_transf_1"/>
    <property type="match status" value="1"/>
</dbReference>
<organism evidence="2">
    <name type="scientific">candidate division WOR-3 bacterium</name>
    <dbReference type="NCBI Taxonomy" id="2052148"/>
    <lineage>
        <taxon>Bacteria</taxon>
        <taxon>Bacteria division WOR-3</taxon>
    </lineage>
</organism>
<keyword evidence="2" id="KW-0808">Transferase</keyword>
<dbReference type="Gene3D" id="3.40.50.2000">
    <property type="entry name" value="Glycogen Phosphorylase B"/>
    <property type="match status" value="2"/>
</dbReference>
<name>A0A7C4YG35_UNCW3</name>
<feature type="domain" description="Glycosyl transferase family 1" evidence="1">
    <location>
        <begin position="170"/>
        <end position="335"/>
    </location>
</feature>
<evidence type="ECO:0000313" key="2">
    <source>
        <dbReference type="EMBL" id="HGW90967.1"/>
    </source>
</evidence>
<dbReference type="InterPro" id="IPR001296">
    <property type="entry name" value="Glyco_trans_1"/>
</dbReference>
<dbReference type="AlphaFoldDB" id="A0A7C4YG35"/>
<comment type="caution">
    <text evidence="2">The sequence shown here is derived from an EMBL/GenBank/DDBJ whole genome shotgun (WGS) entry which is preliminary data.</text>
</comment>
<dbReference type="PANTHER" id="PTHR45947:SF3">
    <property type="entry name" value="SULFOQUINOVOSYL TRANSFERASE SQD2"/>
    <property type="match status" value="1"/>
</dbReference>
<protein>
    <submittedName>
        <fullName evidence="2">Glycosyltransferase family 1 protein</fullName>
    </submittedName>
</protein>
<sequence length="361" mass="41005">MRILFVSDLYYPHLGGVSEHIFHLANEFEKMGHFVRILTGKMEGDFKPDERRVIRIGYGMKVKYNKSVGRITIGFDVLRIKKIMKEFDVIHSHGGISPTLPILALCFSDKTNFLTFHAGFDRCLPYAIFNPFFKYLFNKIDGKIAVSKTAEKSFGRYFKGEYRIIPNGIETKKFYPRNNKKEKTILFVGRIEKRKGVEYLISAMEYVIKEVKEATLMIAGGGYGSYKLFIPKSVEKNIQFLGFVSPDKLPELYSSANVFVSPAIGNESFGIVLLEAMASGTPVIASDIPGYRCVVENNIDGILVPPKDPVSLGKAIVNLLNDKKMQNNLIENGLKKAKRYDWSNIAKEILYFYYEVNPKLP</sequence>
<dbReference type="PANTHER" id="PTHR45947">
    <property type="entry name" value="SULFOQUINOVOSYL TRANSFERASE SQD2"/>
    <property type="match status" value="1"/>
</dbReference>
<proteinExistence type="predicted"/>
<gene>
    <name evidence="2" type="ORF">ENV67_00285</name>
</gene>
<dbReference type="CDD" id="cd03801">
    <property type="entry name" value="GT4_PimA-like"/>
    <property type="match status" value="1"/>
</dbReference>
<dbReference type="EMBL" id="DTHG01000005">
    <property type="protein sequence ID" value="HGW90967.1"/>
    <property type="molecule type" value="Genomic_DNA"/>
</dbReference>
<reference evidence="2" key="1">
    <citation type="journal article" date="2020" name="mSystems">
        <title>Genome- and Community-Level Interaction Insights into Carbon Utilization and Element Cycling Functions of Hydrothermarchaeota in Hydrothermal Sediment.</title>
        <authorList>
            <person name="Zhou Z."/>
            <person name="Liu Y."/>
            <person name="Xu W."/>
            <person name="Pan J."/>
            <person name="Luo Z.H."/>
            <person name="Li M."/>
        </authorList>
    </citation>
    <scope>NUCLEOTIDE SEQUENCE [LARGE SCALE GENOMIC DNA]</scope>
    <source>
        <strain evidence="2">SpSt-780</strain>
    </source>
</reference>